<evidence type="ECO:0000313" key="1">
    <source>
        <dbReference type="Ensembl" id="ENSACAP00000004628.4"/>
    </source>
</evidence>
<dbReference type="Bgee" id="ENSACAG00000004762">
    <property type="expression patterns" value="Expressed in skeletal muscle tissue and 3 other cell types or tissues"/>
</dbReference>
<protein>
    <recommendedName>
        <fullName evidence="3">Ssu-2 homolog</fullName>
    </recommendedName>
</protein>
<sequence>MTVFFIRRIPQMTEDTARNALLSFVNSKCCYGNRAAGELIIQELKPQRLCRYRLETFNETRLCEWTFEAYTNTLVDGPQNGTSPRPWDIKVQVPQMFQDDTKKFRVPHSSLVKECHKCHGRGRYKCSGCHGAGRVSFNKSINTNFTSERCSTCSGRGNKTCTTCQGEKKLLHFVQLIITWKNNVYEFISEHELNFPRELLNKAKGENIFKDENIVVYPLVDFPYPQIVQASQRAIAEHNAIFTGMSRILQQGNPLWVFF</sequence>
<keyword evidence="2" id="KW-1185">Reference proteome</keyword>
<proteinExistence type="predicted"/>
<dbReference type="GO" id="GO:0051082">
    <property type="term" value="F:unfolded protein binding"/>
    <property type="evidence" value="ECO:0007669"/>
    <property type="project" value="InterPro"/>
</dbReference>
<dbReference type="GO" id="GO:0031072">
    <property type="term" value="F:heat shock protein binding"/>
    <property type="evidence" value="ECO:0007669"/>
    <property type="project" value="InterPro"/>
</dbReference>
<dbReference type="InParanoid" id="H9G9G2"/>
<dbReference type="GeneTree" id="ENSGT00440000038003"/>
<dbReference type="STRING" id="28377.ENSACAP00000004628"/>
<reference evidence="1" key="1">
    <citation type="submission" date="2009-12" db="EMBL/GenBank/DDBJ databases">
        <title>The Genome Sequence of Anolis carolinensis (Green Anole Lizard).</title>
        <authorList>
            <consortium name="The Genome Sequencing Platform"/>
            <person name="Di Palma F."/>
            <person name="Alfoldi J."/>
            <person name="Heiman D."/>
            <person name="Young S."/>
            <person name="Grabherr M."/>
            <person name="Johnson J."/>
            <person name="Lander E.S."/>
            <person name="Lindblad-Toh K."/>
        </authorList>
    </citation>
    <scope>NUCLEOTIDE SEQUENCE [LARGE SCALE GENOMIC DNA]</scope>
    <source>
        <strain evidence="1">JBL SC #1</strain>
    </source>
</reference>
<dbReference type="InterPro" id="IPR036410">
    <property type="entry name" value="HSP_DnaJ_Cys-rich_dom_sf"/>
</dbReference>
<dbReference type="PANTHER" id="PTHR48465">
    <property type="entry name" value="PROTEIN SSUH2 HOMOLOG"/>
    <property type="match status" value="1"/>
</dbReference>
<evidence type="ECO:0008006" key="3">
    <source>
        <dbReference type="Google" id="ProtNLM"/>
    </source>
</evidence>
<dbReference type="HOGENOM" id="CLU_044550_0_0_1"/>
<dbReference type="Ensembl" id="ENSACAT00000004734.4">
    <property type="protein sequence ID" value="ENSACAP00000004628.4"/>
    <property type="gene ID" value="ENSACAG00000004762.4"/>
</dbReference>
<evidence type="ECO:0000313" key="2">
    <source>
        <dbReference type="Proteomes" id="UP000001646"/>
    </source>
</evidence>
<reference evidence="1" key="2">
    <citation type="submission" date="2025-08" db="UniProtKB">
        <authorList>
            <consortium name="Ensembl"/>
        </authorList>
    </citation>
    <scope>IDENTIFICATION</scope>
</reference>
<dbReference type="eggNOG" id="KOG2813">
    <property type="taxonomic scope" value="Eukaryota"/>
</dbReference>
<dbReference type="AlphaFoldDB" id="H9G9G2"/>
<dbReference type="InterPro" id="IPR052789">
    <property type="entry name" value="SSUH2_homolog"/>
</dbReference>
<dbReference type="PANTHER" id="PTHR48465:SF1">
    <property type="entry name" value="PROTEIN SSUH2 HOMOLOG"/>
    <property type="match status" value="1"/>
</dbReference>
<reference evidence="1" key="3">
    <citation type="submission" date="2025-09" db="UniProtKB">
        <authorList>
            <consortium name="Ensembl"/>
        </authorList>
    </citation>
    <scope>IDENTIFICATION</scope>
</reference>
<dbReference type="Gene3D" id="2.10.230.10">
    <property type="entry name" value="Heat shock protein DnaJ, cysteine-rich domain"/>
    <property type="match status" value="1"/>
</dbReference>
<organism evidence="1 2">
    <name type="scientific">Anolis carolinensis</name>
    <name type="common">Green anole</name>
    <name type="synonym">American chameleon</name>
    <dbReference type="NCBI Taxonomy" id="28377"/>
    <lineage>
        <taxon>Eukaryota</taxon>
        <taxon>Metazoa</taxon>
        <taxon>Chordata</taxon>
        <taxon>Craniata</taxon>
        <taxon>Vertebrata</taxon>
        <taxon>Euteleostomi</taxon>
        <taxon>Lepidosauria</taxon>
        <taxon>Squamata</taxon>
        <taxon>Bifurcata</taxon>
        <taxon>Unidentata</taxon>
        <taxon>Episquamata</taxon>
        <taxon>Toxicofera</taxon>
        <taxon>Iguania</taxon>
        <taxon>Dactyloidae</taxon>
        <taxon>Anolis</taxon>
    </lineage>
</organism>
<name>H9G9G2_ANOCA</name>
<dbReference type="InterPro" id="IPR001305">
    <property type="entry name" value="HSP_DnaJ_Cys-rich_dom"/>
</dbReference>
<dbReference type="SUPFAM" id="SSF57938">
    <property type="entry name" value="DnaJ/Hsp40 cysteine-rich domain"/>
    <property type="match status" value="1"/>
</dbReference>
<dbReference type="CDD" id="cd10719">
    <property type="entry name" value="DnaJ_zf"/>
    <property type="match status" value="1"/>
</dbReference>
<dbReference type="Gene3D" id="2.60.260.20">
    <property type="entry name" value="Urease metallochaperone UreE, N-terminal domain"/>
    <property type="match status" value="1"/>
</dbReference>
<accession>H9G9G2</accession>
<dbReference type="Proteomes" id="UP000001646">
    <property type="component" value="Unplaced"/>
</dbReference>